<evidence type="ECO:0000313" key="2">
    <source>
        <dbReference type="Proteomes" id="UP000003836"/>
    </source>
</evidence>
<dbReference type="EMBL" id="AFWI01000112">
    <property type="protein sequence ID" value="EGU56572.1"/>
    <property type="molecule type" value="Genomic_DNA"/>
</dbReference>
<evidence type="ECO:0000313" key="1">
    <source>
        <dbReference type="EMBL" id="EGU56572.1"/>
    </source>
</evidence>
<accession>A0ABN0DI43</accession>
<reference evidence="1 2" key="1">
    <citation type="journal article" date="2012" name="Int. J. Syst. Evol. Microbiol.">
        <title>Vibrio caribbeanicus sp. nov., isolated from the marine sponge Scleritoderma cyanea.</title>
        <authorList>
            <person name="Hoffmann M."/>
            <person name="Monday S.R."/>
            <person name="Allard M.W."/>
            <person name="Strain E.A."/>
            <person name="Whittaker P."/>
            <person name="Naum M."/>
            <person name="McCarthy P.J."/>
            <person name="Lopez J.V."/>
            <person name="Fischer M."/>
            <person name="Brown E.W."/>
        </authorList>
    </citation>
    <scope>NUCLEOTIDE SEQUENCE [LARGE SCALE GENOMIC DNA]</scope>
    <source>
        <strain evidence="1 2">ATCC 19109</strain>
    </source>
</reference>
<organism evidence="1 2">
    <name type="scientific">Vibrio tubiashii ATCC 19109</name>
    <dbReference type="NCBI Taxonomy" id="1051646"/>
    <lineage>
        <taxon>Bacteria</taxon>
        <taxon>Pseudomonadati</taxon>
        <taxon>Pseudomonadota</taxon>
        <taxon>Gammaproteobacteria</taxon>
        <taxon>Vibrionales</taxon>
        <taxon>Vibrionaceae</taxon>
        <taxon>Vibrio</taxon>
        <taxon>Vibrio oreintalis group</taxon>
    </lineage>
</organism>
<proteinExistence type="predicted"/>
<keyword evidence="2" id="KW-1185">Reference proteome</keyword>
<gene>
    <name evidence="1" type="ORF">VITU9109_17798</name>
</gene>
<dbReference type="Proteomes" id="UP000003836">
    <property type="component" value="Unassembled WGS sequence"/>
</dbReference>
<protein>
    <submittedName>
        <fullName evidence="1">Uncharacterized protein</fullName>
    </submittedName>
</protein>
<comment type="caution">
    <text evidence="1">The sequence shown here is derived from an EMBL/GenBank/DDBJ whole genome shotgun (WGS) entry which is preliminary data.</text>
</comment>
<sequence>MMPSLSIDSILWEVRAACLHASPAEARQTAAQPHAILALGM</sequence>
<feature type="non-terminal residue" evidence="1">
    <location>
        <position position="41"/>
    </location>
</feature>
<name>A0ABN0DI43_9VIBR</name>